<feature type="compositionally biased region" description="Basic and acidic residues" evidence="1">
    <location>
        <begin position="1085"/>
        <end position="1095"/>
    </location>
</feature>
<sequence>MGEHETWAQPQSGLLPNGLLPHEAASVIQALDSERWLKAEERTAELIACIQPNPPSEERRNAVADYVQRMIMKCFPCQVFTFGSVPLKTYLPDGDIDLTAFSKNQNLKDNWAHQVRDMLENEEKNENAEFRVKEVQYIQAEVKIIKCLVENIVVDISFNQLGGLCTLCFLEEVDNLINQNHLFKRSIILIKAWCYYESRILGAHHGLISTYALETLVLYIFHVFNNNFSGPLEVLYRFLEFFSKFDWDNFCISLWGPVPISSLPDVTAEPPRKDGGDLLLSKLFLDACSSVYAVFPGGQENQGQSFALKYFNVIDPLRVNNNLGRSVSKGNFYRIRSAFTFGAKRLARLLECPEEELVFEVNQFFLNTWDRHGSGQRPDAPSNDLWRLRLSSPDQSQRSENVQNNSHKIDITSNHEFHIEGDHVSRSGLSQHSNLSSENSYKVSSQGRRSRAPESSKLPNSFAKLEVSQRKNVEPENVPSYGVRIDDSSARHIPARQIHDSSVDSNSGSNSYHDESGSVVVSEEFTSVAGTGGMQMMHQEEQDLLNMMASPTAQGFSGQGHVPMNIAPGHLPFPFPPSILSSMGYAHRNMGNIPFIEPSWGTNMQFPQGLVPSPLTPYFPGLGFASNPQDLVDSGNENFSPVAEAESDFWHEQERGSGSGVEVDNGNFEMLPDDKQQSTSGSYNFGPSSRVGSSSGSTRNSQKFTKENRGPTREEPMDNFLYQDGRRNEVYFDDRIPNSQLSSGPPSSSFRSSKTSSESSWEGSSAKSSKPMREKRGRKNTPLGQYGGVYGKGKNASEVSVNRLDDENREWTHLSTMPSDMSERSTGPPAVASLHVPRDQVSGFEGQTSGPDSPVPMAPMILGPGSRQRAADNSGMLPIAFYPTGPPVPFVTMLPLYNFPTESSENATSNFTGEEGTDTNDSSQNFDSSEGYDQPEVSSPSMPRVVTEPSEHKPDILNSDFVSHWQNLQYGRFCQNTRHPPSMVYPSPVMVPPVYLQGRYPWDGPGRPVSANANIFSQLMNMNYGPRLVPVAPVQSVSNRPANIYQRFVDEIPRYRSGTGTYLPNPKVSVQRHSTNTRRGNYNNDRNDHHSDREGSWINSKLRGTGRGHNRNQSEKTGPKPERLSTSESRSERSWGASHRHDSFISHQNGPVHSNSSQNSPANAAYGMYPIPGMNPGGISSNGPTMPSVVMFYPYDHNAGYGSPAEQLEFGSLGPMGFPGVNELPQTNEASRSGGAFEDQRFHGGSAQRSSPDQPSSPHVSRGP</sequence>
<name>A0ABU6UMA6_9FABA</name>
<feature type="compositionally biased region" description="Low complexity" evidence="1">
    <location>
        <begin position="688"/>
        <end position="701"/>
    </location>
</feature>
<evidence type="ECO:0000259" key="3">
    <source>
        <dbReference type="Pfam" id="PF26180"/>
    </source>
</evidence>
<evidence type="ECO:0000313" key="5">
    <source>
        <dbReference type="Proteomes" id="UP001341840"/>
    </source>
</evidence>
<feature type="compositionally biased region" description="Polar residues" evidence="1">
    <location>
        <begin position="677"/>
        <end position="687"/>
    </location>
</feature>
<feature type="compositionally biased region" description="Polar residues" evidence="1">
    <location>
        <begin position="427"/>
        <end position="447"/>
    </location>
</feature>
<dbReference type="InterPro" id="IPR058920">
    <property type="entry name" value="PAP-OAS1-bd-rel"/>
</dbReference>
<feature type="region of interest" description="Disordered" evidence="1">
    <location>
        <begin position="843"/>
        <end position="870"/>
    </location>
</feature>
<feature type="domain" description="Poly(A) RNA polymerase mitochondrial-like central palm" evidence="2">
    <location>
        <begin position="44"/>
        <end position="164"/>
    </location>
</feature>
<dbReference type="Pfam" id="PF26180">
    <property type="entry name" value="PAP-OAS1"/>
    <property type="match status" value="1"/>
</dbReference>
<reference evidence="4 5" key="1">
    <citation type="journal article" date="2023" name="Plants (Basel)">
        <title>Bridging the Gap: Combining Genomics and Transcriptomics Approaches to Understand Stylosanthes scabra, an Orphan Legume from the Brazilian Caatinga.</title>
        <authorList>
            <person name="Ferreira-Neto J.R.C."/>
            <person name="da Silva M.D."/>
            <person name="Binneck E."/>
            <person name="de Melo N.F."/>
            <person name="da Silva R.H."/>
            <person name="de Melo A.L.T.M."/>
            <person name="Pandolfi V."/>
            <person name="Bustamante F.O."/>
            <person name="Brasileiro-Vidal A.C."/>
            <person name="Benko-Iseppon A.M."/>
        </authorList>
    </citation>
    <scope>NUCLEOTIDE SEQUENCE [LARGE SCALE GENOMIC DNA]</scope>
    <source>
        <tissue evidence="4">Leaves</tissue>
    </source>
</reference>
<organism evidence="4 5">
    <name type="scientific">Stylosanthes scabra</name>
    <dbReference type="NCBI Taxonomy" id="79078"/>
    <lineage>
        <taxon>Eukaryota</taxon>
        <taxon>Viridiplantae</taxon>
        <taxon>Streptophyta</taxon>
        <taxon>Embryophyta</taxon>
        <taxon>Tracheophyta</taxon>
        <taxon>Spermatophyta</taxon>
        <taxon>Magnoliopsida</taxon>
        <taxon>eudicotyledons</taxon>
        <taxon>Gunneridae</taxon>
        <taxon>Pentapetalae</taxon>
        <taxon>rosids</taxon>
        <taxon>fabids</taxon>
        <taxon>Fabales</taxon>
        <taxon>Fabaceae</taxon>
        <taxon>Papilionoideae</taxon>
        <taxon>50 kb inversion clade</taxon>
        <taxon>dalbergioids sensu lato</taxon>
        <taxon>Dalbergieae</taxon>
        <taxon>Pterocarpus clade</taxon>
        <taxon>Stylosanthes</taxon>
    </lineage>
</organism>
<comment type="caution">
    <text evidence="4">The sequence shown here is derived from an EMBL/GenBank/DDBJ whole genome shotgun (WGS) entry which is preliminary data.</text>
</comment>
<proteinExistence type="predicted"/>
<evidence type="ECO:0000259" key="2">
    <source>
        <dbReference type="Pfam" id="PF22600"/>
    </source>
</evidence>
<dbReference type="InterPro" id="IPR043519">
    <property type="entry name" value="NT_sf"/>
</dbReference>
<evidence type="ECO:0000256" key="1">
    <source>
        <dbReference type="SAM" id="MobiDB-lite"/>
    </source>
</evidence>
<feature type="region of interest" description="Disordered" evidence="1">
    <location>
        <begin position="426"/>
        <end position="518"/>
    </location>
</feature>
<feature type="domain" description="PAP/OAS1 substrate-binding-related" evidence="3">
    <location>
        <begin position="177"/>
        <end position="369"/>
    </location>
</feature>
<dbReference type="PANTHER" id="PTHR45979">
    <property type="entry name" value="PAP/OAS1 SUBSTRATE-BINDING DOMAIN SUPERFAMILY"/>
    <property type="match status" value="1"/>
</dbReference>
<feature type="compositionally biased region" description="Basic and acidic residues" evidence="1">
    <location>
        <begin position="1112"/>
        <end position="1144"/>
    </location>
</feature>
<feature type="region of interest" description="Disordered" evidence="1">
    <location>
        <begin position="1219"/>
        <end position="1264"/>
    </location>
</feature>
<dbReference type="Gene3D" id="3.30.460.10">
    <property type="entry name" value="Beta Polymerase, domain 2"/>
    <property type="match status" value="1"/>
</dbReference>
<gene>
    <name evidence="4" type="ORF">PIB30_068452</name>
</gene>
<accession>A0ABU6UMA6</accession>
<feature type="region of interest" description="Disordered" evidence="1">
    <location>
        <begin position="904"/>
        <end position="953"/>
    </location>
</feature>
<feature type="region of interest" description="Disordered" evidence="1">
    <location>
        <begin position="1056"/>
        <end position="1161"/>
    </location>
</feature>
<feature type="compositionally biased region" description="Polar residues" evidence="1">
    <location>
        <begin position="919"/>
        <end position="928"/>
    </location>
</feature>
<protein>
    <recommendedName>
        <fullName evidence="6">Polymerase nucleotidyl transferase domain-containing protein</fullName>
    </recommendedName>
</protein>
<feature type="region of interest" description="Disordered" evidence="1">
    <location>
        <begin position="736"/>
        <end position="809"/>
    </location>
</feature>
<dbReference type="InterPro" id="IPR058921">
    <property type="entry name" value="PAP/OAS1-rel"/>
</dbReference>
<feature type="region of interest" description="Disordered" evidence="1">
    <location>
        <begin position="647"/>
        <end position="724"/>
    </location>
</feature>
<feature type="compositionally biased region" description="Polar residues" evidence="1">
    <location>
        <begin position="1247"/>
        <end position="1264"/>
    </location>
</feature>
<dbReference type="PANTHER" id="PTHR45979:SF30">
    <property type="entry name" value="NUCLEOTIDYLTRANSFERASE"/>
    <property type="match status" value="1"/>
</dbReference>
<dbReference type="EMBL" id="JASCZI010121563">
    <property type="protein sequence ID" value="MED6162229.1"/>
    <property type="molecule type" value="Genomic_DNA"/>
</dbReference>
<dbReference type="SUPFAM" id="SSF81301">
    <property type="entry name" value="Nucleotidyltransferase"/>
    <property type="match status" value="1"/>
</dbReference>
<dbReference type="Proteomes" id="UP001341840">
    <property type="component" value="Unassembled WGS sequence"/>
</dbReference>
<dbReference type="InterPro" id="IPR054708">
    <property type="entry name" value="MTPAP-like_central"/>
</dbReference>
<evidence type="ECO:0008006" key="6">
    <source>
        <dbReference type="Google" id="ProtNLM"/>
    </source>
</evidence>
<evidence type="ECO:0000313" key="4">
    <source>
        <dbReference type="EMBL" id="MED6162229.1"/>
    </source>
</evidence>
<feature type="compositionally biased region" description="Polar residues" evidence="1">
    <location>
        <begin position="1071"/>
        <end position="1084"/>
    </location>
</feature>
<feature type="compositionally biased region" description="Basic and acidic residues" evidence="1">
    <location>
        <begin position="704"/>
        <end position="716"/>
    </location>
</feature>
<dbReference type="Gene3D" id="1.10.1410.10">
    <property type="match status" value="1"/>
</dbReference>
<dbReference type="SUPFAM" id="SSF81631">
    <property type="entry name" value="PAP/OAS1 substrate-binding domain"/>
    <property type="match status" value="1"/>
</dbReference>
<keyword evidence="5" id="KW-1185">Reference proteome</keyword>
<feature type="compositionally biased region" description="Low complexity" evidence="1">
    <location>
        <begin position="739"/>
        <end position="769"/>
    </location>
</feature>
<dbReference type="Pfam" id="PF22600">
    <property type="entry name" value="MTPAP-like_central"/>
    <property type="match status" value="1"/>
</dbReference>
<dbReference type="CDD" id="cd05402">
    <property type="entry name" value="NT_PAP_TUTase"/>
    <property type="match status" value="1"/>
</dbReference>